<name>A0A518D132_9BACT</name>
<comment type="catalytic activity">
    <reaction evidence="1 8">
        <text>Release of an N-terminal amino acid, Xaa-|-Yaa-, in which Xaa is preferably Leu, but may be other amino acids including Pro although not Arg or Lys, and Yaa may be Pro. Amino acid amides and methyl esters are also readily hydrolyzed, but rates on arylamides are exceedingly low.</text>
        <dbReference type="EC" id="3.4.11.1"/>
    </reaction>
</comment>
<comment type="similarity">
    <text evidence="3 8">Belongs to the peptidase M17 family.</text>
</comment>
<protein>
    <recommendedName>
        <fullName evidence="8">Probable cytosol aminopeptidase</fullName>
        <ecNumber evidence="8">3.4.11.1</ecNumber>
    </recommendedName>
    <alternativeName>
        <fullName evidence="8">Leucine aminopeptidase</fullName>
        <shortName evidence="8">LAP</shortName>
        <ecNumber evidence="8">3.4.11.10</ecNumber>
    </alternativeName>
    <alternativeName>
        <fullName evidence="8">Leucyl aminopeptidase</fullName>
    </alternativeName>
</protein>
<dbReference type="InterPro" id="IPR008283">
    <property type="entry name" value="Peptidase_M17_N"/>
</dbReference>
<feature type="domain" description="Cytosol aminopeptidase" evidence="9">
    <location>
        <begin position="336"/>
        <end position="343"/>
    </location>
</feature>
<dbReference type="GO" id="GO:0005737">
    <property type="term" value="C:cytoplasm"/>
    <property type="evidence" value="ECO:0007669"/>
    <property type="project" value="UniProtKB-SubCell"/>
</dbReference>
<dbReference type="GO" id="GO:0030145">
    <property type="term" value="F:manganese ion binding"/>
    <property type="evidence" value="ECO:0007669"/>
    <property type="project" value="UniProtKB-UniRule"/>
</dbReference>
<dbReference type="EMBL" id="CP036290">
    <property type="protein sequence ID" value="QDU85170.1"/>
    <property type="molecule type" value="Genomic_DNA"/>
</dbReference>
<sequence length="490" mass="51187">MKVTVKSNDAKPTATPVLVVLAHEGGALALPAGVELAATAAADFSGRFRQFRWCDPVKGVAERVLLVGLGAREDAGSENLRRATALAVKGAESLGLKRATIHVSSEVAEAAGGAEAAGESVAEAAVMAAYRFDAHKSKPKKVALTAVELQGPGAPFKRGATRGQALGEANCFTRDLQNHPGNVVTPTRLAAEAKKLATGAGQVTCKVLEESDMKKMKMGALLGVSAGSREPAKLIHLVYKPKTKKRGSKKIAIVGKGLTFDAGGISLKPGAKMDEMRYDMSGGAAVLGLFHALRAVGCEHEVHGVVPASENLPDGLATKPGDIHTAMDGTTIEVLNTDAEGRLILADALCYTTAKIKPETIIDVATLTGAVIMALGHELTGMFPTTDDLRQRLTEAGDAVAEKVWPLPLLDCHKDQMKGASADLRNINSPGQGNGSTSGAAFLSNFVGDTEWCHLDIAGTAWGTLDRDYVGGAMGTGVGVRLLMEFLRRR</sequence>
<keyword evidence="7 8" id="KW-0464">Manganese</keyword>
<dbReference type="InterPro" id="IPR000819">
    <property type="entry name" value="Peptidase_M17_C"/>
</dbReference>
<evidence type="ECO:0000256" key="4">
    <source>
        <dbReference type="ARBA" id="ARBA00022438"/>
    </source>
</evidence>
<keyword evidence="4 8" id="KW-0031">Aminopeptidase</keyword>
<feature type="binding site" evidence="8">
    <location>
        <position position="261"/>
    </location>
    <ligand>
        <name>Mn(2+)</name>
        <dbReference type="ChEBI" id="CHEBI:29035"/>
        <label>1</label>
    </ligand>
</feature>
<dbReference type="OrthoDB" id="9809354at2"/>
<evidence type="ECO:0000256" key="3">
    <source>
        <dbReference type="ARBA" id="ARBA00009528"/>
    </source>
</evidence>
<comment type="function">
    <text evidence="8">Presumably involved in the processing and regular turnover of intracellular proteins. Catalyzes the removal of unsubstituted N-terminal amino acids from various peptides.</text>
</comment>
<evidence type="ECO:0000256" key="5">
    <source>
        <dbReference type="ARBA" id="ARBA00022670"/>
    </source>
</evidence>
<dbReference type="SUPFAM" id="SSF53187">
    <property type="entry name" value="Zn-dependent exopeptidases"/>
    <property type="match status" value="1"/>
</dbReference>
<dbReference type="Pfam" id="PF02789">
    <property type="entry name" value="Peptidase_M17_N"/>
    <property type="match status" value="1"/>
</dbReference>
<evidence type="ECO:0000259" key="9">
    <source>
        <dbReference type="PROSITE" id="PS00631"/>
    </source>
</evidence>
<dbReference type="InterPro" id="IPR023042">
    <property type="entry name" value="Peptidase_M17_leu_NH2_pept"/>
</dbReference>
<keyword evidence="11" id="KW-1185">Reference proteome</keyword>
<dbReference type="GO" id="GO:0006508">
    <property type="term" value="P:proteolysis"/>
    <property type="evidence" value="ECO:0007669"/>
    <property type="project" value="UniProtKB-KW"/>
</dbReference>
<dbReference type="HAMAP" id="MF_00181">
    <property type="entry name" value="Cytosol_peptidase_M17"/>
    <property type="match status" value="1"/>
</dbReference>
<feature type="binding site" evidence="8">
    <location>
        <position position="340"/>
    </location>
    <ligand>
        <name>Mn(2+)</name>
        <dbReference type="ChEBI" id="CHEBI:29035"/>
        <label>1</label>
    </ligand>
</feature>
<proteinExistence type="inferred from homology"/>
<evidence type="ECO:0000256" key="8">
    <source>
        <dbReference type="HAMAP-Rule" id="MF_00181"/>
    </source>
</evidence>
<evidence type="ECO:0000256" key="1">
    <source>
        <dbReference type="ARBA" id="ARBA00000135"/>
    </source>
</evidence>
<feature type="binding site" evidence="8">
    <location>
        <position position="338"/>
    </location>
    <ligand>
        <name>Mn(2+)</name>
        <dbReference type="ChEBI" id="CHEBI:29035"/>
        <label>1</label>
    </ligand>
</feature>
<feature type="active site" evidence="8">
    <location>
        <position position="268"/>
    </location>
</feature>
<feature type="active site" evidence="8">
    <location>
        <position position="342"/>
    </location>
</feature>
<feature type="binding site" evidence="8">
    <location>
        <position position="340"/>
    </location>
    <ligand>
        <name>Mn(2+)</name>
        <dbReference type="ChEBI" id="CHEBI:29035"/>
        <label>2</label>
    </ligand>
</feature>
<keyword evidence="8" id="KW-0963">Cytoplasm</keyword>
<feature type="binding site" evidence="8">
    <location>
        <position position="279"/>
    </location>
    <ligand>
        <name>Mn(2+)</name>
        <dbReference type="ChEBI" id="CHEBI:29035"/>
        <label>2</label>
    </ligand>
</feature>
<dbReference type="RefSeq" id="WP_145188033.1">
    <property type="nucleotide sequence ID" value="NZ_CP036290.1"/>
</dbReference>
<dbReference type="Pfam" id="PF00883">
    <property type="entry name" value="Peptidase_M17"/>
    <property type="match status" value="1"/>
</dbReference>
<dbReference type="PRINTS" id="PR00481">
    <property type="entry name" value="LAMNOPPTDASE"/>
</dbReference>
<dbReference type="Gene3D" id="3.40.630.10">
    <property type="entry name" value="Zn peptidases"/>
    <property type="match status" value="1"/>
</dbReference>
<dbReference type="AlphaFoldDB" id="A0A518D132"/>
<keyword evidence="5 8" id="KW-0645">Protease</keyword>
<evidence type="ECO:0000256" key="6">
    <source>
        <dbReference type="ARBA" id="ARBA00022801"/>
    </source>
</evidence>
<comment type="subcellular location">
    <subcellularLocation>
        <location evidence="8">Cytoplasm</location>
    </subcellularLocation>
</comment>
<dbReference type="Gene3D" id="3.40.220.10">
    <property type="entry name" value="Leucine Aminopeptidase, subunit E, domain 1"/>
    <property type="match status" value="1"/>
</dbReference>
<feature type="binding site" evidence="8">
    <location>
        <position position="256"/>
    </location>
    <ligand>
        <name>Mn(2+)</name>
        <dbReference type="ChEBI" id="CHEBI:29035"/>
        <label>2</label>
    </ligand>
</feature>
<comment type="cofactor">
    <cofactor evidence="8">
        <name>Mn(2+)</name>
        <dbReference type="ChEBI" id="CHEBI:29035"/>
    </cofactor>
    <text evidence="8">Binds 2 manganese ions per subunit.</text>
</comment>
<accession>A0A518D132</accession>
<dbReference type="NCBIfam" id="NF002074">
    <property type="entry name" value="PRK00913.1-4"/>
    <property type="match status" value="1"/>
</dbReference>
<dbReference type="InterPro" id="IPR011356">
    <property type="entry name" value="Leucine_aapep/pepB"/>
</dbReference>
<evidence type="ECO:0000256" key="7">
    <source>
        <dbReference type="ARBA" id="ARBA00023211"/>
    </source>
</evidence>
<reference evidence="10 11" key="1">
    <citation type="submission" date="2019-02" db="EMBL/GenBank/DDBJ databases">
        <title>Deep-cultivation of Planctomycetes and their phenomic and genomic characterization uncovers novel biology.</title>
        <authorList>
            <person name="Wiegand S."/>
            <person name="Jogler M."/>
            <person name="Boedeker C."/>
            <person name="Pinto D."/>
            <person name="Vollmers J."/>
            <person name="Rivas-Marin E."/>
            <person name="Kohn T."/>
            <person name="Peeters S.H."/>
            <person name="Heuer A."/>
            <person name="Rast P."/>
            <person name="Oberbeckmann S."/>
            <person name="Bunk B."/>
            <person name="Jeske O."/>
            <person name="Meyerdierks A."/>
            <person name="Storesund J.E."/>
            <person name="Kallscheuer N."/>
            <person name="Luecker S."/>
            <person name="Lage O.M."/>
            <person name="Pohl T."/>
            <person name="Merkel B.J."/>
            <person name="Hornburger P."/>
            <person name="Mueller R.-W."/>
            <person name="Bruemmer F."/>
            <person name="Labrenz M."/>
            <person name="Spormann A.M."/>
            <person name="Op den Camp H."/>
            <person name="Overmann J."/>
            <person name="Amann R."/>
            <person name="Jetten M.S.M."/>
            <person name="Mascher T."/>
            <person name="Medema M.H."/>
            <person name="Devos D.P."/>
            <person name="Kaster A.-K."/>
            <person name="Ovreas L."/>
            <person name="Rohde M."/>
            <person name="Galperin M.Y."/>
            <person name="Jogler C."/>
        </authorList>
    </citation>
    <scope>NUCLEOTIDE SEQUENCE [LARGE SCALE GENOMIC DNA]</scope>
    <source>
        <strain evidence="10 11">Pla163</strain>
    </source>
</reference>
<dbReference type="InterPro" id="IPR043472">
    <property type="entry name" value="Macro_dom-like"/>
</dbReference>
<comment type="catalytic activity">
    <reaction evidence="2 8">
        <text>Release of an N-terminal amino acid, preferentially leucine, but not glutamic or aspartic acids.</text>
        <dbReference type="EC" id="3.4.11.10"/>
    </reaction>
</comment>
<gene>
    <name evidence="10" type="primary">pepA_2</name>
    <name evidence="8" type="synonym">pepA</name>
    <name evidence="10" type="ORF">Pla163_22980</name>
</gene>
<dbReference type="Proteomes" id="UP000319342">
    <property type="component" value="Chromosome"/>
</dbReference>
<dbReference type="PANTHER" id="PTHR11963">
    <property type="entry name" value="LEUCINE AMINOPEPTIDASE-RELATED"/>
    <property type="match status" value="1"/>
</dbReference>
<evidence type="ECO:0000313" key="10">
    <source>
        <dbReference type="EMBL" id="QDU85170.1"/>
    </source>
</evidence>
<dbReference type="PROSITE" id="PS00631">
    <property type="entry name" value="CYTOSOL_AP"/>
    <property type="match status" value="1"/>
</dbReference>
<evidence type="ECO:0000313" key="11">
    <source>
        <dbReference type="Proteomes" id="UP000319342"/>
    </source>
</evidence>
<dbReference type="EC" id="3.4.11.10" evidence="8"/>
<dbReference type="EC" id="3.4.11.1" evidence="8"/>
<dbReference type="PANTHER" id="PTHR11963:SF23">
    <property type="entry name" value="CYTOSOL AMINOPEPTIDASE"/>
    <property type="match status" value="1"/>
</dbReference>
<organism evidence="10 11">
    <name type="scientific">Rohdeia mirabilis</name>
    <dbReference type="NCBI Taxonomy" id="2528008"/>
    <lineage>
        <taxon>Bacteria</taxon>
        <taxon>Pseudomonadati</taxon>
        <taxon>Planctomycetota</taxon>
        <taxon>Planctomycetia</taxon>
        <taxon>Planctomycetia incertae sedis</taxon>
        <taxon>Rohdeia</taxon>
    </lineage>
</organism>
<dbReference type="GO" id="GO:0070006">
    <property type="term" value="F:metalloaminopeptidase activity"/>
    <property type="evidence" value="ECO:0007669"/>
    <property type="project" value="InterPro"/>
</dbReference>
<dbReference type="SUPFAM" id="SSF52949">
    <property type="entry name" value="Macro domain-like"/>
    <property type="match status" value="1"/>
</dbReference>
<keyword evidence="6 8" id="KW-0378">Hydrolase</keyword>
<keyword evidence="8" id="KW-0479">Metal-binding</keyword>
<dbReference type="CDD" id="cd00433">
    <property type="entry name" value="Peptidase_M17"/>
    <property type="match status" value="1"/>
</dbReference>
<feature type="binding site" evidence="8">
    <location>
        <position position="261"/>
    </location>
    <ligand>
        <name>Mn(2+)</name>
        <dbReference type="ChEBI" id="CHEBI:29035"/>
        <label>2</label>
    </ligand>
</feature>
<evidence type="ECO:0000256" key="2">
    <source>
        <dbReference type="ARBA" id="ARBA00000967"/>
    </source>
</evidence>